<dbReference type="InterPro" id="IPR001653">
    <property type="entry name" value="DAP_epimerase_DapF"/>
</dbReference>
<evidence type="ECO:0000256" key="2">
    <source>
        <dbReference type="ARBA" id="ARBA00023235"/>
    </source>
</evidence>
<reference evidence="4" key="2">
    <citation type="submission" date="2019-10" db="EMBL/GenBank/DDBJ databases">
        <title>A de novo genome assembly of a pear dwarfing rootstock.</title>
        <authorList>
            <person name="Wang F."/>
            <person name="Wang J."/>
            <person name="Li S."/>
            <person name="Zhang Y."/>
            <person name="Fang M."/>
            <person name="Ma L."/>
            <person name="Zhao Y."/>
            <person name="Jiang S."/>
        </authorList>
    </citation>
    <scope>NUCLEOTIDE SEQUENCE [LARGE SCALE GENOMIC DNA]</scope>
</reference>
<dbReference type="GO" id="GO:0005829">
    <property type="term" value="C:cytosol"/>
    <property type="evidence" value="ECO:0007669"/>
    <property type="project" value="TreeGrafter"/>
</dbReference>
<dbReference type="Pfam" id="PF01678">
    <property type="entry name" value="DAP_epimerase"/>
    <property type="match status" value="1"/>
</dbReference>
<gene>
    <name evidence="3" type="ORF">D8674_024393</name>
</gene>
<comment type="caution">
    <text evidence="3">The sequence shown here is derived from an EMBL/GenBank/DDBJ whole genome shotgun (WGS) entry which is preliminary data.</text>
</comment>
<proteinExistence type="inferred from homology"/>
<protein>
    <submittedName>
        <fullName evidence="3">Diaminopimelate epimerase</fullName>
    </submittedName>
</protein>
<dbReference type="EMBL" id="SMOL01000231">
    <property type="protein sequence ID" value="KAB2622211.1"/>
    <property type="molecule type" value="Genomic_DNA"/>
</dbReference>
<name>A0A5N5H7R7_9ROSA</name>
<evidence type="ECO:0000313" key="3">
    <source>
        <dbReference type="EMBL" id="KAB2622211.1"/>
    </source>
</evidence>
<dbReference type="GO" id="GO:0008837">
    <property type="term" value="F:diaminopimelate epimerase activity"/>
    <property type="evidence" value="ECO:0007669"/>
    <property type="project" value="InterPro"/>
</dbReference>
<reference evidence="3 4" key="1">
    <citation type="submission" date="2019-09" db="EMBL/GenBank/DDBJ databases">
        <authorList>
            <person name="Ou C."/>
        </authorList>
    </citation>
    <scope>NUCLEOTIDE SEQUENCE [LARGE SCALE GENOMIC DNA]</scope>
    <source>
        <strain evidence="3">S2</strain>
        <tissue evidence="3">Leaf</tissue>
    </source>
</reference>
<dbReference type="PANTHER" id="PTHR31689">
    <property type="entry name" value="DIAMINOPIMELATE EPIMERASE, CHLOROPLASTIC"/>
    <property type="match status" value="1"/>
</dbReference>
<dbReference type="OrthoDB" id="4768at2759"/>
<keyword evidence="2" id="KW-0413">Isomerase</keyword>
<accession>A0A5N5H7R7</accession>
<evidence type="ECO:0000313" key="4">
    <source>
        <dbReference type="Proteomes" id="UP000327157"/>
    </source>
</evidence>
<keyword evidence="4" id="KW-1185">Reference proteome</keyword>
<dbReference type="SUPFAM" id="SSF54506">
    <property type="entry name" value="Diaminopimelate epimerase-like"/>
    <property type="match status" value="1"/>
</dbReference>
<dbReference type="GO" id="GO:0009089">
    <property type="term" value="P:lysine biosynthetic process via diaminopimelate"/>
    <property type="evidence" value="ECO:0007669"/>
    <property type="project" value="InterPro"/>
</dbReference>
<dbReference type="AlphaFoldDB" id="A0A5N5H7R7"/>
<dbReference type="PANTHER" id="PTHR31689:SF0">
    <property type="entry name" value="DIAMINOPIMELATE EPIMERASE"/>
    <property type="match status" value="1"/>
</dbReference>
<reference evidence="3 4" key="3">
    <citation type="submission" date="2019-11" db="EMBL/GenBank/DDBJ databases">
        <title>A de novo genome assembly of a pear dwarfing rootstock.</title>
        <authorList>
            <person name="Wang F."/>
            <person name="Wang J."/>
            <person name="Li S."/>
            <person name="Zhang Y."/>
            <person name="Fang M."/>
            <person name="Ma L."/>
            <person name="Zhao Y."/>
            <person name="Jiang S."/>
        </authorList>
    </citation>
    <scope>NUCLEOTIDE SEQUENCE [LARGE SCALE GENOMIC DNA]</scope>
    <source>
        <strain evidence="3">S2</strain>
        <tissue evidence="3">Leaf</tissue>
    </source>
</reference>
<organism evidence="3 4">
    <name type="scientific">Pyrus ussuriensis x Pyrus communis</name>
    <dbReference type="NCBI Taxonomy" id="2448454"/>
    <lineage>
        <taxon>Eukaryota</taxon>
        <taxon>Viridiplantae</taxon>
        <taxon>Streptophyta</taxon>
        <taxon>Embryophyta</taxon>
        <taxon>Tracheophyta</taxon>
        <taxon>Spermatophyta</taxon>
        <taxon>Magnoliopsida</taxon>
        <taxon>eudicotyledons</taxon>
        <taxon>Gunneridae</taxon>
        <taxon>Pentapetalae</taxon>
        <taxon>rosids</taxon>
        <taxon>fabids</taxon>
        <taxon>Rosales</taxon>
        <taxon>Rosaceae</taxon>
        <taxon>Amygdaloideae</taxon>
        <taxon>Maleae</taxon>
        <taxon>Pyrus</taxon>
    </lineage>
</organism>
<evidence type="ECO:0000256" key="1">
    <source>
        <dbReference type="ARBA" id="ARBA00010219"/>
    </source>
</evidence>
<sequence length="200" mass="21441">MGAIAAAIPLPPTSPTRRSLTASLRPSSTILKLNSLPAAASPRAPTLRVSAVSFSMNVEAIEKASPASFLDRREAGFFHFIKYHGLGNDFILVDNRDFSEPKISPERAPKLCDRNFGIGADGVHTGAGLIIPEIQEDGKVKLDMGEPILKASDVPIKLPANKDQLTWNVTCVSMGNPHCVTFGTEGGQEQRLLAELVLVL</sequence>
<comment type="similarity">
    <text evidence="1">Belongs to the diaminopimelate epimerase family.</text>
</comment>
<dbReference type="Proteomes" id="UP000327157">
    <property type="component" value="Chromosome 4"/>
</dbReference>
<dbReference type="Gene3D" id="3.10.310.10">
    <property type="entry name" value="Diaminopimelate Epimerase, Chain A, domain 1"/>
    <property type="match status" value="3"/>
</dbReference>